<comment type="caution">
    <text evidence="2">The sequence shown here is derived from an EMBL/GenBank/DDBJ whole genome shotgun (WGS) entry which is preliminary data.</text>
</comment>
<accession>A0A150QXN7</accession>
<organism evidence="2 3">
    <name type="scientific">Sorangium cellulosum</name>
    <name type="common">Polyangium cellulosum</name>
    <dbReference type="NCBI Taxonomy" id="56"/>
    <lineage>
        <taxon>Bacteria</taxon>
        <taxon>Pseudomonadati</taxon>
        <taxon>Myxococcota</taxon>
        <taxon>Polyangia</taxon>
        <taxon>Polyangiales</taxon>
        <taxon>Polyangiaceae</taxon>
        <taxon>Sorangium</taxon>
    </lineage>
</organism>
<dbReference type="AlphaFoldDB" id="A0A150QXN7"/>
<dbReference type="RefSeq" id="WP_061606397.1">
    <property type="nucleotide sequence ID" value="NZ_JEMA01000265.1"/>
</dbReference>
<evidence type="ECO:0000313" key="3">
    <source>
        <dbReference type="Proteomes" id="UP000075260"/>
    </source>
</evidence>
<gene>
    <name evidence="2" type="ORF">BE15_35405</name>
</gene>
<evidence type="ECO:0000313" key="2">
    <source>
        <dbReference type="EMBL" id="KYF72388.1"/>
    </source>
</evidence>
<protein>
    <submittedName>
        <fullName evidence="2">Uncharacterized protein</fullName>
    </submittedName>
</protein>
<keyword evidence="1" id="KW-0812">Transmembrane</keyword>
<dbReference type="Proteomes" id="UP000075260">
    <property type="component" value="Unassembled WGS sequence"/>
</dbReference>
<feature type="transmembrane region" description="Helical" evidence="1">
    <location>
        <begin position="20"/>
        <end position="41"/>
    </location>
</feature>
<evidence type="ECO:0000256" key="1">
    <source>
        <dbReference type="SAM" id="Phobius"/>
    </source>
</evidence>
<feature type="transmembrane region" description="Helical" evidence="1">
    <location>
        <begin position="82"/>
        <end position="108"/>
    </location>
</feature>
<name>A0A150QXN7_SORCE</name>
<keyword evidence="1" id="KW-1133">Transmembrane helix</keyword>
<reference evidence="2 3" key="1">
    <citation type="submission" date="2014-02" db="EMBL/GenBank/DDBJ databases">
        <title>The small core and large imbalanced accessory genome model reveals a collaborative survival strategy of Sorangium cellulosum strains in nature.</title>
        <authorList>
            <person name="Han K."/>
            <person name="Peng R."/>
            <person name="Blom J."/>
            <person name="Li Y.-Z."/>
        </authorList>
    </citation>
    <scope>NUCLEOTIDE SEQUENCE [LARGE SCALE GENOMIC DNA]</scope>
    <source>
        <strain evidence="2 3">So0008-312</strain>
    </source>
</reference>
<dbReference type="EMBL" id="JEMA01000265">
    <property type="protein sequence ID" value="KYF72388.1"/>
    <property type="molecule type" value="Genomic_DNA"/>
</dbReference>
<proteinExistence type="predicted"/>
<feature type="transmembrane region" description="Helical" evidence="1">
    <location>
        <begin position="53"/>
        <end position="70"/>
    </location>
</feature>
<dbReference type="OrthoDB" id="3404679at2"/>
<keyword evidence="1" id="KW-0472">Membrane</keyword>
<sequence length="301" mass="31322">MPNPFYAKRIADAPLAFGARYVGTFLWTNGLAAALVLAALAARRLGRDRSIRALAAALLAAVGFVAWAGGDFMEYRLLVPAMPIGAILLARTAFSASAPLAITTFAVLAGASAAHASRVPGFEPPLGVTTIAALRAHVLDPDVGWLRVGAALGDTFDHDPSISVAVRPAGAIPFASDLTAIDMLGLNDVWIARHGTPVRYPEIRGGYRPGHAVTAPLDYLARSGVNLILAHPVVVPEAAPSPATILAKNRHFAALGFDAASARVLVVPLGNGLAVLAWYFTPSAQVDAVIARRGLRLAGPR</sequence>